<sequence length="123" mass="14108">MDFLKKPWINSGQVPLNSEVKKDKGLESRCQPKRIADKADKIEPWEPWNVGSNGVEEFEFEEETIIFQSTYRPITNTPENAMSIFTSSPTQIRTIQSIRSSHADHDDNNDDDDIGNVLGYYSR</sequence>
<dbReference type="Proteomes" id="UP000297814">
    <property type="component" value="Unassembled WGS sequence"/>
</dbReference>
<dbReference type="AlphaFoldDB" id="A0A4Z1GJ34"/>
<accession>A0A4Z1GJ34</accession>
<keyword evidence="2" id="KW-1185">Reference proteome</keyword>
<name>A0A4Z1GJ34_9HELO</name>
<organism evidence="1 2">
    <name type="scientific">Botrytis hyacinthi</name>
    <dbReference type="NCBI Taxonomy" id="278943"/>
    <lineage>
        <taxon>Eukaryota</taxon>
        <taxon>Fungi</taxon>
        <taxon>Dikarya</taxon>
        <taxon>Ascomycota</taxon>
        <taxon>Pezizomycotina</taxon>
        <taxon>Leotiomycetes</taxon>
        <taxon>Helotiales</taxon>
        <taxon>Sclerotiniaceae</taxon>
        <taxon>Botrytis</taxon>
    </lineage>
</organism>
<protein>
    <submittedName>
        <fullName evidence="1">Uncharacterized protein</fullName>
    </submittedName>
</protein>
<evidence type="ECO:0000313" key="1">
    <source>
        <dbReference type="EMBL" id="TGO36964.1"/>
    </source>
</evidence>
<dbReference type="EMBL" id="PQXK01000110">
    <property type="protein sequence ID" value="TGO36964.1"/>
    <property type="molecule type" value="Genomic_DNA"/>
</dbReference>
<evidence type="ECO:0000313" key="2">
    <source>
        <dbReference type="Proteomes" id="UP000297814"/>
    </source>
</evidence>
<proteinExistence type="predicted"/>
<comment type="caution">
    <text evidence="1">The sequence shown here is derived from an EMBL/GenBank/DDBJ whole genome shotgun (WGS) entry which is preliminary data.</text>
</comment>
<reference evidence="1 2" key="1">
    <citation type="submission" date="2017-12" db="EMBL/GenBank/DDBJ databases">
        <title>Comparative genomics of Botrytis spp.</title>
        <authorList>
            <person name="Valero-Jimenez C.A."/>
            <person name="Tapia P."/>
            <person name="Veloso J."/>
            <person name="Silva-Moreno E."/>
            <person name="Staats M."/>
            <person name="Valdes J.H."/>
            <person name="Van Kan J.A.L."/>
        </authorList>
    </citation>
    <scope>NUCLEOTIDE SEQUENCE [LARGE SCALE GENOMIC DNA]</scope>
    <source>
        <strain evidence="1 2">Bh0001</strain>
    </source>
</reference>
<gene>
    <name evidence="1" type="ORF">BHYA_0110g00270</name>
</gene>